<keyword evidence="1" id="KW-0812">Transmembrane</keyword>
<name>A0A1Q2SMB3_9GAMM</name>
<gene>
    <name evidence="2" type="ORF">TAO_0904</name>
</gene>
<evidence type="ECO:0000313" key="2">
    <source>
        <dbReference type="EMBL" id="BAW80274.1"/>
    </source>
</evidence>
<keyword evidence="3" id="KW-1185">Reference proteome</keyword>
<keyword evidence="1" id="KW-0472">Membrane</keyword>
<evidence type="ECO:0000313" key="3">
    <source>
        <dbReference type="Proteomes" id="UP000243679"/>
    </source>
</evidence>
<evidence type="ECO:0000256" key="1">
    <source>
        <dbReference type="SAM" id="Phobius"/>
    </source>
</evidence>
<feature type="transmembrane region" description="Helical" evidence="1">
    <location>
        <begin position="158"/>
        <end position="179"/>
    </location>
</feature>
<feature type="transmembrane region" description="Helical" evidence="1">
    <location>
        <begin position="264"/>
        <end position="286"/>
    </location>
</feature>
<dbReference type="PANTHER" id="PTHR10361">
    <property type="entry name" value="SODIUM-BILE ACID COTRANSPORTER"/>
    <property type="match status" value="1"/>
</dbReference>
<dbReference type="EMBL" id="AP014836">
    <property type="protein sequence ID" value="BAW80274.1"/>
    <property type="molecule type" value="Genomic_DNA"/>
</dbReference>
<feature type="transmembrane region" description="Helical" evidence="1">
    <location>
        <begin position="21"/>
        <end position="41"/>
    </location>
</feature>
<dbReference type="Pfam" id="PF13593">
    <property type="entry name" value="SBF_like"/>
    <property type="match status" value="1"/>
</dbReference>
<dbReference type="InterPro" id="IPR004710">
    <property type="entry name" value="Bilac:Na_transpt"/>
</dbReference>
<feature type="transmembrane region" description="Helical" evidence="1">
    <location>
        <begin position="89"/>
        <end position="115"/>
    </location>
</feature>
<reference evidence="2 3" key="1">
    <citation type="journal article" date="2017" name="ISME J.">
        <title>An acid-tolerant ammonia-oxidizing ?-proteobacterium from soil.</title>
        <authorList>
            <person name="Hayatsu M."/>
            <person name="Tago K."/>
            <person name="Uchiyama I."/>
            <person name="Toyoda A."/>
            <person name="Wang Y."/>
            <person name="Shimomura Y."/>
            <person name="Okubo T."/>
            <person name="Kurisu F."/>
            <person name="Hirono Y."/>
            <person name="Nonaka K."/>
            <person name="Akiyama H."/>
            <person name="Itoh T."/>
            <person name="Takami H."/>
        </authorList>
    </citation>
    <scope>NUCLEOTIDE SEQUENCE [LARGE SCALE GENOMIC DNA]</scope>
    <source>
        <strain evidence="2 3">TAO100</strain>
    </source>
</reference>
<proteinExistence type="predicted"/>
<dbReference type="PANTHER" id="PTHR10361:SF28">
    <property type="entry name" value="P3 PROTEIN-RELATED"/>
    <property type="match status" value="1"/>
</dbReference>
<dbReference type="OrthoDB" id="185500at2"/>
<dbReference type="InterPro" id="IPR038770">
    <property type="entry name" value="Na+/solute_symporter_sf"/>
</dbReference>
<accession>A0A1Q2SMB3</accession>
<feature type="transmembrane region" description="Helical" evidence="1">
    <location>
        <begin position="127"/>
        <end position="146"/>
    </location>
</feature>
<sequence>MKGQKLLLFVTALSSFIHRRFIWLLLGSYSVAALWPGWGLWMQNFSLGNLSFMEEEIPFKLPLLMLAWLLLDAGLEAKLSELKYLPQNLAILAAGFMVKLLIPAAFVIGLSLLMMQWWHNPDEVQSILVGLALVVAMPIAGSSTTWSLNANGNVVTSLGLVLITTFLSPVTAPLLLHAVGLVTTGDYAKELNAMASHGIGLLLILSIVIPSMVGILIRFFYGENWIIQAKPYLKFTRSVVLLLLVYSNAAISLPQAIAHPDYDFLAVIIVITFGLCAFAFAAGWWIAQLFRATVAQRISLMFGLGMSNNGTGLVLASITLANHPQVMLPLISYNLIQQLIAGGVGRMSLQKASTALLK</sequence>
<dbReference type="InterPro" id="IPR016833">
    <property type="entry name" value="Put_Na-Bile_cotransptr"/>
</dbReference>
<feature type="transmembrane region" description="Helical" evidence="1">
    <location>
        <begin position="298"/>
        <end position="318"/>
    </location>
</feature>
<feature type="transmembrane region" description="Helical" evidence="1">
    <location>
        <begin position="239"/>
        <end position="258"/>
    </location>
</feature>
<protein>
    <submittedName>
        <fullName evidence="2">Sodium Bile acid symporter family protein</fullName>
    </submittedName>
</protein>
<dbReference type="KEGG" id="ntt:TAO_0904"/>
<dbReference type="Gene3D" id="1.20.1530.20">
    <property type="match status" value="1"/>
</dbReference>
<dbReference type="Proteomes" id="UP000243679">
    <property type="component" value="Chromosome"/>
</dbReference>
<keyword evidence="1" id="KW-1133">Transmembrane helix</keyword>
<dbReference type="AlphaFoldDB" id="A0A1Q2SMB3"/>
<feature type="transmembrane region" description="Helical" evidence="1">
    <location>
        <begin position="61"/>
        <end position="77"/>
    </location>
</feature>
<dbReference type="RefSeq" id="WP_096526835.1">
    <property type="nucleotide sequence ID" value="NZ_AP014836.1"/>
</dbReference>
<organism evidence="2 3">
    <name type="scientific">Candidatus Nitrosoglobus terrae</name>
    <dbReference type="NCBI Taxonomy" id="1630141"/>
    <lineage>
        <taxon>Bacteria</taxon>
        <taxon>Pseudomonadati</taxon>
        <taxon>Pseudomonadota</taxon>
        <taxon>Gammaproteobacteria</taxon>
        <taxon>Chromatiales</taxon>
        <taxon>Chromatiaceae</taxon>
        <taxon>Candidatus Nitrosoglobus</taxon>
    </lineage>
</organism>
<feature type="transmembrane region" description="Helical" evidence="1">
    <location>
        <begin position="199"/>
        <end position="219"/>
    </location>
</feature>